<evidence type="ECO:0000313" key="10">
    <source>
        <dbReference type="Ensembl" id="ENSLLTP00000013071.1"/>
    </source>
</evidence>
<dbReference type="CDD" id="cd19382">
    <property type="entry name" value="TGF_beta_Persephin"/>
    <property type="match status" value="1"/>
</dbReference>
<keyword evidence="8" id="KW-1133">Transmembrane helix</keyword>
<reference evidence="10" key="2">
    <citation type="submission" date="2025-09" db="UniProtKB">
        <authorList>
            <consortium name="Ensembl"/>
        </authorList>
    </citation>
    <scope>IDENTIFICATION</scope>
</reference>
<organism evidence="10 11">
    <name type="scientific">Laticauda laticaudata</name>
    <name type="common">Blue-ringed sea krait</name>
    <name type="synonym">Blue-lipped sea krait</name>
    <dbReference type="NCBI Taxonomy" id="8630"/>
    <lineage>
        <taxon>Eukaryota</taxon>
        <taxon>Metazoa</taxon>
        <taxon>Chordata</taxon>
        <taxon>Craniata</taxon>
        <taxon>Vertebrata</taxon>
        <taxon>Euteleostomi</taxon>
        <taxon>Lepidosauria</taxon>
        <taxon>Squamata</taxon>
        <taxon>Bifurcata</taxon>
        <taxon>Unidentata</taxon>
        <taxon>Episquamata</taxon>
        <taxon>Toxicofera</taxon>
        <taxon>Serpentes</taxon>
        <taxon>Colubroidea</taxon>
        <taxon>Elapidae</taxon>
        <taxon>Laticaudinae</taxon>
        <taxon>Laticauda</taxon>
    </lineage>
</organism>
<reference evidence="10" key="1">
    <citation type="submission" date="2025-08" db="UniProtKB">
        <authorList>
            <consortium name="Ensembl"/>
        </authorList>
    </citation>
    <scope>IDENTIFICATION</scope>
</reference>
<evidence type="ECO:0000259" key="9">
    <source>
        <dbReference type="PROSITE" id="PS51362"/>
    </source>
</evidence>
<gene>
    <name evidence="10" type="primary">PSPN</name>
</gene>
<dbReference type="GO" id="GO:0008083">
    <property type="term" value="F:growth factor activity"/>
    <property type="evidence" value="ECO:0007669"/>
    <property type="project" value="UniProtKB-KW"/>
</dbReference>
<dbReference type="GO" id="GO:0048731">
    <property type="term" value="P:system development"/>
    <property type="evidence" value="ECO:0007669"/>
    <property type="project" value="UniProtKB-ARBA"/>
</dbReference>
<dbReference type="Pfam" id="PF00019">
    <property type="entry name" value="TGF_beta"/>
    <property type="match status" value="1"/>
</dbReference>
<dbReference type="GO" id="GO:0030971">
    <property type="term" value="F:receptor tyrosine kinase binding"/>
    <property type="evidence" value="ECO:0007669"/>
    <property type="project" value="InterPro"/>
</dbReference>
<feature type="domain" description="TGF-beta family profile" evidence="9">
    <location>
        <begin position="54"/>
        <end position="158"/>
    </location>
</feature>
<comment type="subcellular location">
    <subcellularLocation>
        <location evidence="1">Secreted</location>
    </subcellularLocation>
</comment>
<protein>
    <submittedName>
        <fullName evidence="10">Persephin</fullName>
    </submittedName>
</protein>
<evidence type="ECO:0000256" key="2">
    <source>
        <dbReference type="ARBA" id="ARBA00009832"/>
    </source>
</evidence>
<dbReference type="GO" id="GO:0005615">
    <property type="term" value="C:extracellular space"/>
    <property type="evidence" value="ECO:0007669"/>
    <property type="project" value="Ensembl"/>
</dbReference>
<evidence type="ECO:0000256" key="3">
    <source>
        <dbReference type="ARBA" id="ARBA00022525"/>
    </source>
</evidence>
<evidence type="ECO:0000256" key="6">
    <source>
        <dbReference type="ARBA" id="ARBA00023157"/>
    </source>
</evidence>
<dbReference type="SUPFAM" id="SSF57501">
    <property type="entry name" value="Cystine-knot cytokines"/>
    <property type="match status" value="1"/>
</dbReference>
<evidence type="ECO:0000256" key="8">
    <source>
        <dbReference type="SAM" id="Phobius"/>
    </source>
</evidence>
<dbReference type="Proteomes" id="UP000694406">
    <property type="component" value="Unplaced"/>
</dbReference>
<dbReference type="GO" id="GO:0035860">
    <property type="term" value="P:glial cell-derived neurotrophic factor receptor signaling pathway"/>
    <property type="evidence" value="ECO:0007669"/>
    <property type="project" value="Ensembl"/>
</dbReference>
<dbReference type="InterPro" id="IPR029034">
    <property type="entry name" value="Cystine-knot_cytokine"/>
</dbReference>
<dbReference type="InterPro" id="IPR043401">
    <property type="entry name" value="GDNF_fam"/>
</dbReference>
<dbReference type="GO" id="GO:0030116">
    <property type="term" value="F:glial cell-derived neurotrophic factor receptor binding"/>
    <property type="evidence" value="ECO:0007669"/>
    <property type="project" value="InterPro"/>
</dbReference>
<name>A0A8C5S749_LATLA</name>
<evidence type="ECO:0000256" key="5">
    <source>
        <dbReference type="ARBA" id="ARBA00023030"/>
    </source>
</evidence>
<keyword evidence="5 7" id="KW-0339">Growth factor</keyword>
<keyword evidence="3" id="KW-0964">Secreted</keyword>
<feature type="transmembrane region" description="Helical" evidence="8">
    <location>
        <begin position="6"/>
        <end position="25"/>
    </location>
</feature>
<keyword evidence="6" id="KW-1015">Disulfide bond</keyword>
<evidence type="ECO:0000256" key="1">
    <source>
        <dbReference type="ARBA" id="ARBA00004613"/>
    </source>
</evidence>
<sequence>TRHWLFIIFFCYSLLCFLFYSEIFFKGTFTSATTLQNKPSNRPTPLFSGPTRIRPKRHTWERPDEQECQLRSLLVRIKDLSLGYNSEETILFKYCSGTCPKAHSNHDLTLSILLQKSEIPALGNPCCRPIHFENVAFLDDSHQWHEVEKLSASACSCVG</sequence>
<evidence type="ECO:0000313" key="11">
    <source>
        <dbReference type="Proteomes" id="UP000694406"/>
    </source>
</evidence>
<dbReference type="PROSITE" id="PS51362">
    <property type="entry name" value="TGF_BETA_2"/>
    <property type="match status" value="1"/>
</dbReference>
<dbReference type="Gene3D" id="2.10.90.10">
    <property type="entry name" value="Cystine-knot cytokines"/>
    <property type="match status" value="1"/>
</dbReference>
<dbReference type="InterPro" id="IPR001839">
    <property type="entry name" value="TGF-b_C"/>
</dbReference>
<keyword evidence="4" id="KW-0732">Signal</keyword>
<evidence type="ECO:0000256" key="4">
    <source>
        <dbReference type="ARBA" id="ARBA00022729"/>
    </source>
</evidence>
<dbReference type="PANTHER" id="PTHR12173:SF8">
    <property type="entry name" value="PERSEPHIN"/>
    <property type="match status" value="1"/>
</dbReference>
<evidence type="ECO:0000256" key="7">
    <source>
        <dbReference type="RuleBase" id="RU000354"/>
    </source>
</evidence>
<comment type="similarity">
    <text evidence="2">Belongs to the TGF-beta family. GDNF subfamily.</text>
</comment>
<keyword evidence="8" id="KW-0472">Membrane</keyword>
<proteinExistence type="inferred from homology"/>
<keyword evidence="11" id="KW-1185">Reference proteome</keyword>
<dbReference type="AlphaFoldDB" id="A0A8C5S749"/>
<dbReference type="PANTHER" id="PTHR12173">
    <property type="entry name" value="GDNF SUBFAMILY OF TGF-BETA FAMILY"/>
    <property type="match status" value="1"/>
</dbReference>
<keyword evidence="8" id="KW-0812">Transmembrane</keyword>
<accession>A0A8C5S749</accession>
<dbReference type="Ensembl" id="ENSLLTT00000013572.1">
    <property type="protein sequence ID" value="ENSLLTP00000013071.1"/>
    <property type="gene ID" value="ENSLLTG00000009972.1"/>
</dbReference>
<dbReference type="GeneTree" id="ENSGT00950000182993"/>